<dbReference type="Proteomes" id="UP001149331">
    <property type="component" value="Unassembled WGS sequence"/>
</dbReference>
<dbReference type="Proteomes" id="UP001297422">
    <property type="component" value="Unassembled WGS sequence"/>
</dbReference>
<reference evidence="9" key="4">
    <citation type="submission" date="2022-12" db="EMBL/GenBank/DDBJ databases">
        <title>Genome of R. gnavus strain RSHDN_120.</title>
        <authorList>
            <person name="Abdugheni R."/>
        </authorList>
    </citation>
    <scope>NUCLEOTIDE SEQUENCE</scope>
    <source>
        <strain evidence="9">RSHDN_120</strain>
    </source>
</reference>
<evidence type="ECO:0000313" key="4">
    <source>
        <dbReference type="EMBL" id="MCZ0666127.1"/>
    </source>
</evidence>
<evidence type="ECO:0000313" key="6">
    <source>
        <dbReference type="EMBL" id="MCZ7693319.1"/>
    </source>
</evidence>
<dbReference type="Proteomes" id="UP001079535">
    <property type="component" value="Unassembled WGS sequence"/>
</dbReference>
<evidence type="ECO:0000313" key="8">
    <source>
        <dbReference type="EMBL" id="MDB8738896.1"/>
    </source>
</evidence>
<accession>A0A6N3F7T1</accession>
<dbReference type="Proteomes" id="UP001297370">
    <property type="component" value="Unassembled WGS sequence"/>
</dbReference>
<evidence type="ECO:0000313" key="7">
    <source>
        <dbReference type="EMBL" id="MDB8687394.1"/>
    </source>
</evidence>
<evidence type="ECO:0000313" key="10">
    <source>
        <dbReference type="EMBL" id="VYU48070.1"/>
    </source>
</evidence>
<dbReference type="EMBL" id="CACRUU010000084">
    <property type="protein sequence ID" value="VYU48070.1"/>
    <property type="molecule type" value="Genomic_DNA"/>
</dbReference>
<dbReference type="RefSeq" id="WP_004843492.1">
    <property type="nucleotide sequence ID" value="NZ_AP031446.1"/>
</dbReference>
<feature type="transmembrane region" description="Helical" evidence="1">
    <location>
        <begin position="12"/>
        <end position="35"/>
    </location>
</feature>
<reference evidence="4" key="3">
    <citation type="submission" date="2022-11" db="EMBL/GenBank/DDBJ databases">
        <title>Temperate bacteriophages infecting mucin-degrading bacterium Ruminococcus gnavus from the human gut.</title>
        <authorList>
            <person name="Buttimer C."/>
        </authorList>
    </citation>
    <scope>NUCLEOTIDE SEQUENCE</scope>
    <source>
        <strain evidence="4">CCUG 49994</strain>
        <strain evidence="5">CCUG 52279</strain>
    </source>
</reference>
<dbReference type="Proteomes" id="UP001148455">
    <property type="component" value="Unassembled WGS sequence"/>
</dbReference>
<name>A0A6N3F7T1_MEDGN</name>
<evidence type="ECO:0000256" key="1">
    <source>
        <dbReference type="SAM" id="Phobius"/>
    </source>
</evidence>
<dbReference type="Proteomes" id="UP001076974">
    <property type="component" value="Unassembled WGS sequence"/>
</dbReference>
<dbReference type="EMBL" id="JAPRAY010000001">
    <property type="protein sequence ID" value="MCZ0666127.1"/>
    <property type="molecule type" value="Genomic_DNA"/>
</dbReference>
<reference evidence="2" key="2">
    <citation type="submission" date="2021-10" db="EMBL/GenBank/DDBJ databases">
        <title>Collection of gut derived symbiotic bacterial strains cultured from healthy donors.</title>
        <authorList>
            <person name="Lin H."/>
            <person name="Littmann E."/>
            <person name="Claire K."/>
            <person name="Pamer E."/>
        </authorList>
    </citation>
    <scope>NUCLEOTIDE SEQUENCE</scope>
    <source>
        <strain evidence="3">MSK.23.18</strain>
        <strain evidence="2">MSK.23.4</strain>
    </source>
</reference>
<evidence type="ECO:0000313" key="2">
    <source>
        <dbReference type="EMBL" id="MCB5492332.1"/>
    </source>
</evidence>
<dbReference type="EMBL" id="JAQMLR010000007">
    <property type="protein sequence ID" value="MDB8738896.1"/>
    <property type="molecule type" value="Genomic_DNA"/>
</dbReference>
<dbReference type="Proteomes" id="UP001212160">
    <property type="component" value="Unassembled WGS sequence"/>
</dbReference>
<evidence type="ECO:0000313" key="9">
    <source>
        <dbReference type="EMBL" id="MDE1203012.1"/>
    </source>
</evidence>
<sequence>MEKAYKTMSQAGAGSIVIGIITIVTGVTAGIIAIVNGARLLKNKSEITF</sequence>
<reference evidence="10" key="1">
    <citation type="submission" date="2019-11" db="EMBL/GenBank/DDBJ databases">
        <authorList>
            <person name="Feng L."/>
        </authorList>
    </citation>
    <scope>NUCLEOTIDE SEQUENCE</scope>
    <source>
        <strain evidence="10">RgnavusLFYP36</strain>
    </source>
</reference>
<keyword evidence="1" id="KW-0472">Membrane</keyword>
<reference evidence="6" key="5">
    <citation type="submission" date="2022-12" db="EMBL/GenBank/DDBJ databases">
        <title>Genome of R. gnavus strain RSHDN_123.</title>
        <authorList>
            <person name="Abdugheni R."/>
        </authorList>
    </citation>
    <scope>NUCLEOTIDE SEQUENCE</scope>
    <source>
        <strain evidence="6">RSHDN_123</strain>
    </source>
</reference>
<proteinExistence type="predicted"/>
<protein>
    <submittedName>
        <fullName evidence="10">Uncharacterized protein</fullName>
    </submittedName>
</protein>
<keyword evidence="1" id="KW-1133">Transmembrane helix</keyword>
<dbReference type="EMBL" id="JAJBNC010000002">
    <property type="protein sequence ID" value="MCB5492332.1"/>
    <property type="molecule type" value="Genomic_DNA"/>
</dbReference>
<dbReference type="AlphaFoldDB" id="A0A6N3F7T1"/>
<reference evidence="7" key="6">
    <citation type="submission" date="2023-01" db="EMBL/GenBank/DDBJ databases">
        <title>Human gut microbiome strain richness.</title>
        <authorList>
            <person name="Chen-Liaw A."/>
        </authorList>
    </citation>
    <scope>NUCLEOTIDE SEQUENCE</scope>
    <source>
        <strain evidence="8">1001217st1_A9_1001217B_191108</strain>
        <strain evidence="7">RTP21484st1_H11_RTP21484_190118</strain>
    </source>
</reference>
<dbReference type="EMBL" id="JAJBOM010000002">
    <property type="protein sequence ID" value="MCB5618119.1"/>
    <property type="molecule type" value="Genomic_DNA"/>
</dbReference>
<gene>
    <name evidence="3" type="ORF">LIQ08_02920</name>
    <name evidence="2" type="ORF">LIQ10_01060</name>
    <name evidence="9" type="ORF">O4N78_05385</name>
    <name evidence="6" type="ORF">O8D18_04595</name>
    <name evidence="5" type="ORF">OZZ16_06330</name>
    <name evidence="4" type="ORF">OZZ17_01045</name>
    <name evidence="8" type="ORF">PNU63_08935</name>
    <name evidence="7" type="ORF">PNW85_12055</name>
    <name evidence="10" type="ORF">RGLFYP36_01716</name>
</gene>
<evidence type="ECO:0000313" key="5">
    <source>
        <dbReference type="EMBL" id="MCZ0689533.1"/>
    </source>
</evidence>
<evidence type="ECO:0000313" key="3">
    <source>
        <dbReference type="EMBL" id="MCB5618119.1"/>
    </source>
</evidence>
<dbReference type="EMBL" id="JAQMLA010000036">
    <property type="protein sequence ID" value="MDB8687394.1"/>
    <property type="molecule type" value="Genomic_DNA"/>
</dbReference>
<dbReference type="EMBL" id="JAPRBD010000004">
    <property type="protein sequence ID" value="MCZ0689533.1"/>
    <property type="molecule type" value="Genomic_DNA"/>
</dbReference>
<organism evidence="10">
    <name type="scientific">Mediterraneibacter gnavus</name>
    <name type="common">Ruminococcus gnavus</name>
    <dbReference type="NCBI Taxonomy" id="33038"/>
    <lineage>
        <taxon>Bacteria</taxon>
        <taxon>Bacillati</taxon>
        <taxon>Bacillota</taxon>
        <taxon>Clostridia</taxon>
        <taxon>Lachnospirales</taxon>
        <taxon>Lachnospiraceae</taxon>
        <taxon>Mediterraneibacter</taxon>
    </lineage>
</organism>
<dbReference type="Proteomes" id="UP001211731">
    <property type="component" value="Unassembled WGS sequence"/>
</dbReference>
<keyword evidence="1" id="KW-0812">Transmembrane</keyword>
<dbReference type="EMBL" id="JAPZED010000003">
    <property type="protein sequence ID" value="MCZ7693319.1"/>
    <property type="molecule type" value="Genomic_DNA"/>
</dbReference>
<dbReference type="GeneID" id="57435478"/>
<dbReference type="EMBL" id="JAPZEG010000005">
    <property type="protein sequence ID" value="MDE1203012.1"/>
    <property type="molecule type" value="Genomic_DNA"/>
</dbReference>